<dbReference type="InterPro" id="IPR018946">
    <property type="entry name" value="PhoD-like_MPP"/>
</dbReference>
<protein>
    <recommendedName>
        <fullName evidence="1">PhoD-like phosphatase metallophosphatase domain-containing protein</fullName>
    </recommendedName>
</protein>
<dbReference type="SUPFAM" id="SSF56300">
    <property type="entry name" value="Metallo-dependent phosphatases"/>
    <property type="match status" value="1"/>
</dbReference>
<accession>A0A4Y9YUJ0</accession>
<sequence>MANALVYLSALSSSLFRLFSYLFLRVIPAQWCKTILPVLYLTYLASSSPRKSARIIHTNTTPYSTPRNVEPAGVDLLWQLIFSLPTSRLARIATFVTNTLLLIAAADLALQPVINSAQDVVFTRTGAVYPDAAKIVVRYPAVYSTNHTLRILWRKAEAVSSGWNDGPVLELNPEHDWVNTTKLQGLWPSTDYEYTIAHTNNTLLSTLFGRFRTFPDPHLPGGSHFRFVVTSCIMPNFPYTPFHSRTIKGFDLLAEHLSPFRDLSLSEAVNISQVPAAQFMLFLGDFIYADVPLYFGDTPEAYRRLYRRNYQSPSYKKIYERLPIFHAYDDHEIINNYAGQANDSLPPFPNAEDAFRIYNADANYESYGQGRHYFEFHYGDVAFFVMDTRRYRSHVSPHDGGPGTMLGQQQLRALFTWLQQVNTTTTFKFIVSSVPFTSLWMHDATTDSWAGYPHEKTALLDALHTVPNVVVLSGDRHEFAAIQFNSANEAGHGVLEFSTSPMNMFYIPLVRTLRMESDNMVLRQKTPTDEASPESSEAGPEYIPKEKVLKYLPLGNSKWSTIEVDTTNPDEPTLKLQVMIDGKIAYNLTVVGQPIQSQAPSGLALLVPDGMKNVLAKIGLQTLRWF</sequence>
<dbReference type="Proteomes" id="UP000298327">
    <property type="component" value="Unassembled WGS sequence"/>
</dbReference>
<dbReference type="AlphaFoldDB" id="A0A4Y9YUJ0"/>
<dbReference type="InterPro" id="IPR038607">
    <property type="entry name" value="PhoD-like_sf"/>
</dbReference>
<feature type="domain" description="PhoD-like phosphatase metallophosphatase" evidence="1">
    <location>
        <begin position="276"/>
        <end position="511"/>
    </location>
</feature>
<comment type="caution">
    <text evidence="2">The sequence shown here is derived from an EMBL/GenBank/DDBJ whole genome shotgun (WGS) entry which is preliminary data.</text>
</comment>
<proteinExistence type="predicted"/>
<evidence type="ECO:0000313" key="2">
    <source>
        <dbReference type="EMBL" id="TFY65852.1"/>
    </source>
</evidence>
<dbReference type="InterPro" id="IPR052900">
    <property type="entry name" value="Phospholipid_Metab_Enz"/>
</dbReference>
<gene>
    <name evidence="2" type="ORF">EVG20_g5244</name>
</gene>
<dbReference type="EMBL" id="SEOQ01000302">
    <property type="protein sequence ID" value="TFY65852.1"/>
    <property type="molecule type" value="Genomic_DNA"/>
</dbReference>
<dbReference type="OrthoDB" id="2100241at2759"/>
<evidence type="ECO:0000313" key="3">
    <source>
        <dbReference type="Proteomes" id="UP000298327"/>
    </source>
</evidence>
<keyword evidence="3" id="KW-1185">Reference proteome</keyword>
<dbReference type="STRING" id="205917.A0A4Y9YUJ0"/>
<dbReference type="CDD" id="cd07389">
    <property type="entry name" value="MPP_PhoD"/>
    <property type="match status" value="1"/>
</dbReference>
<dbReference type="PANTHER" id="PTHR43606">
    <property type="entry name" value="PHOSPHATASE, PUTATIVE (AFU_ORTHOLOGUE AFUA_6G08710)-RELATED"/>
    <property type="match status" value="1"/>
</dbReference>
<organism evidence="2 3">
    <name type="scientific">Dentipellis fragilis</name>
    <dbReference type="NCBI Taxonomy" id="205917"/>
    <lineage>
        <taxon>Eukaryota</taxon>
        <taxon>Fungi</taxon>
        <taxon>Dikarya</taxon>
        <taxon>Basidiomycota</taxon>
        <taxon>Agaricomycotina</taxon>
        <taxon>Agaricomycetes</taxon>
        <taxon>Russulales</taxon>
        <taxon>Hericiaceae</taxon>
        <taxon>Dentipellis</taxon>
    </lineage>
</organism>
<dbReference type="InterPro" id="IPR029052">
    <property type="entry name" value="Metallo-depent_PP-like"/>
</dbReference>
<evidence type="ECO:0000259" key="1">
    <source>
        <dbReference type="Pfam" id="PF09423"/>
    </source>
</evidence>
<dbReference type="Pfam" id="PF09423">
    <property type="entry name" value="PhoD"/>
    <property type="match status" value="1"/>
</dbReference>
<dbReference type="PANTHER" id="PTHR43606:SF2">
    <property type="entry name" value="ALKALINE PHOSPHATASE FAMILY PROTEIN (AFU_ORTHOLOGUE AFUA_5G03860)"/>
    <property type="match status" value="1"/>
</dbReference>
<name>A0A4Y9YUJ0_9AGAM</name>
<dbReference type="Gene3D" id="3.60.21.70">
    <property type="entry name" value="PhoD-like phosphatase"/>
    <property type="match status" value="1"/>
</dbReference>
<reference evidence="2 3" key="1">
    <citation type="submission" date="2019-02" db="EMBL/GenBank/DDBJ databases">
        <title>Genome sequencing of the rare red list fungi Dentipellis fragilis.</title>
        <authorList>
            <person name="Buettner E."/>
            <person name="Kellner H."/>
        </authorList>
    </citation>
    <scope>NUCLEOTIDE SEQUENCE [LARGE SCALE GENOMIC DNA]</scope>
    <source>
        <strain evidence="2 3">DSM 105465</strain>
    </source>
</reference>